<proteinExistence type="predicted"/>
<accession>A0A654LYQ8</accession>
<dbReference type="EMBL" id="CP012850">
    <property type="protein sequence ID" value="ALI36375.1"/>
    <property type="molecule type" value="Genomic_DNA"/>
</dbReference>
<dbReference type="Proteomes" id="UP000058925">
    <property type="component" value="Chromosome"/>
</dbReference>
<gene>
    <name evidence="2" type="ORF">NMY3_02175</name>
</gene>
<reference evidence="3" key="1">
    <citation type="submission" date="2015-10" db="EMBL/GenBank/DDBJ databases">
        <title>Niche specialization of a soil ammonia-oxidizing archaeon, Candidatus Nitrosocosmicus oleophilus.</title>
        <authorList>
            <person name="Jung M.-Y."/>
            <person name="Rhee S.-K."/>
        </authorList>
    </citation>
    <scope>NUCLEOTIDE SEQUENCE [LARGE SCALE GENOMIC DNA]</scope>
    <source>
        <strain evidence="3">MY3</strain>
    </source>
</reference>
<evidence type="ECO:0000313" key="2">
    <source>
        <dbReference type="EMBL" id="ALI36375.1"/>
    </source>
</evidence>
<name>A0A654LYQ8_9ARCH</name>
<sequence length="57" mass="6951">MPYLQRYMWKSKEPSNVRKDGDIVDNFDQSIRKRTKRFDILIFAISLRTLIIMLYLL</sequence>
<protein>
    <submittedName>
        <fullName evidence="2">Uncharacterized protein</fullName>
    </submittedName>
</protein>
<evidence type="ECO:0000256" key="1">
    <source>
        <dbReference type="SAM" id="Phobius"/>
    </source>
</evidence>
<keyword evidence="1" id="KW-0812">Transmembrane</keyword>
<keyword evidence="3" id="KW-1185">Reference proteome</keyword>
<dbReference type="KEGG" id="taa:NMY3_02175"/>
<dbReference type="AlphaFoldDB" id="A0A654LYQ8"/>
<organism evidence="2 3">
    <name type="scientific">Candidatus Nitrosocosmicus oleophilus</name>
    <dbReference type="NCBI Taxonomy" id="1353260"/>
    <lineage>
        <taxon>Archaea</taxon>
        <taxon>Nitrososphaerota</taxon>
        <taxon>Nitrososphaeria</taxon>
        <taxon>Nitrososphaerales</taxon>
        <taxon>Nitrososphaeraceae</taxon>
        <taxon>Candidatus Nitrosocosmicus</taxon>
    </lineage>
</organism>
<keyword evidence="1" id="KW-1133">Transmembrane helix</keyword>
<keyword evidence="1" id="KW-0472">Membrane</keyword>
<evidence type="ECO:0000313" key="3">
    <source>
        <dbReference type="Proteomes" id="UP000058925"/>
    </source>
</evidence>
<feature type="transmembrane region" description="Helical" evidence="1">
    <location>
        <begin position="38"/>
        <end position="56"/>
    </location>
</feature>